<reference evidence="3" key="1">
    <citation type="submission" date="2015-06" db="EMBL/GenBank/DDBJ databases">
        <authorList>
            <person name="Joergensen T."/>
        </authorList>
    </citation>
    <scope>NUCLEOTIDE SEQUENCE</scope>
    <source>
        <plasmid evidence="3">pRGFK0834</plasmid>
    </source>
</reference>
<keyword evidence="1" id="KW-1277">Toxin-antitoxin system</keyword>
<dbReference type="NCBIfam" id="TIGR02385">
    <property type="entry name" value="RelE_StbE"/>
    <property type="match status" value="1"/>
</dbReference>
<dbReference type="InterPro" id="IPR004386">
    <property type="entry name" value="Toxin_YafQ-like"/>
</dbReference>
<organism evidence="3">
    <name type="scientific">uncultured prokaryote</name>
    <dbReference type="NCBI Taxonomy" id="198431"/>
    <lineage>
        <taxon>unclassified sequences</taxon>
        <taxon>environmental samples</taxon>
    </lineage>
</organism>
<keyword evidence="3" id="KW-0614">Plasmid</keyword>
<evidence type="ECO:0000256" key="2">
    <source>
        <dbReference type="SAM" id="MobiDB-lite"/>
    </source>
</evidence>
<dbReference type="PANTHER" id="PTHR40588">
    <property type="entry name" value="MRNA INTERFERASE TOXIN YAFQ"/>
    <property type="match status" value="1"/>
</dbReference>
<reference evidence="3" key="2">
    <citation type="submission" date="2015-07" db="EMBL/GenBank/DDBJ databases">
        <title>Plasmids, circular viruses and viroids from rat gut.</title>
        <authorList>
            <person name="Jorgensen T.J."/>
            <person name="Hansen M.A."/>
            <person name="Xu Z."/>
            <person name="Tabak M.A."/>
            <person name="Sorensen S.J."/>
            <person name="Hansen L.H."/>
        </authorList>
    </citation>
    <scope>NUCLEOTIDE SEQUENCE</scope>
    <source>
        <plasmid evidence="3">pRGFK0834</plasmid>
    </source>
</reference>
<name>A0A0H5Q241_9ZZZZ</name>
<feature type="compositionally biased region" description="Polar residues" evidence="2">
    <location>
        <begin position="1"/>
        <end position="10"/>
    </location>
</feature>
<dbReference type="AlphaFoldDB" id="A0A0H5Q241"/>
<dbReference type="InterPro" id="IPR035093">
    <property type="entry name" value="RelE/ParE_toxin_dom_sf"/>
</dbReference>
<dbReference type="PANTHER" id="PTHR40588:SF1">
    <property type="entry name" value="MRNA INTERFERASE TOXIN YAFQ"/>
    <property type="match status" value="1"/>
</dbReference>
<accession>A0A0H5Q241</accession>
<dbReference type="PIRSF" id="PIRSF006156">
    <property type="entry name" value="YafQ"/>
    <property type="match status" value="1"/>
</dbReference>
<dbReference type="EMBL" id="LN853440">
    <property type="protein sequence ID" value="CRY95943.1"/>
    <property type="molecule type" value="Genomic_DNA"/>
</dbReference>
<dbReference type="SUPFAM" id="SSF143011">
    <property type="entry name" value="RelE-like"/>
    <property type="match status" value="1"/>
</dbReference>
<evidence type="ECO:0000313" key="3">
    <source>
        <dbReference type="EMBL" id="CRY95943.1"/>
    </source>
</evidence>
<sequence length="91" mass="10587">MLIPVQSSAFKSDVKRQKKRGKDMGKLKTLIELLVNEDDVPPEYVDHPLSGNWRGYRDAHIEGDWLLIYKVDDDELRLARTGTHQDIFSNY</sequence>
<dbReference type="GO" id="GO:0004521">
    <property type="term" value="F:RNA endonuclease activity"/>
    <property type="evidence" value="ECO:0007669"/>
    <property type="project" value="TreeGrafter"/>
</dbReference>
<dbReference type="Gene3D" id="3.30.2310.20">
    <property type="entry name" value="RelE-like"/>
    <property type="match status" value="1"/>
</dbReference>
<dbReference type="FunFam" id="3.30.2310.20:FF:000003">
    <property type="entry name" value="Type II toxin-antitoxin system YafQ family toxin"/>
    <property type="match status" value="1"/>
</dbReference>
<geneLocation type="plasmid" evidence="3">
    <name>pRGFK0834</name>
</geneLocation>
<evidence type="ECO:0000256" key="1">
    <source>
        <dbReference type="ARBA" id="ARBA00022649"/>
    </source>
</evidence>
<dbReference type="NCBIfam" id="TIGR00053">
    <property type="entry name" value="YafQ family addiction module toxin"/>
    <property type="match status" value="1"/>
</dbReference>
<protein>
    <submittedName>
        <fullName evidence="3">Uncharacterized protein</fullName>
    </submittedName>
</protein>
<dbReference type="GO" id="GO:0006402">
    <property type="term" value="P:mRNA catabolic process"/>
    <property type="evidence" value="ECO:0007669"/>
    <property type="project" value="TreeGrafter"/>
</dbReference>
<proteinExistence type="predicted"/>
<feature type="region of interest" description="Disordered" evidence="2">
    <location>
        <begin position="1"/>
        <end position="22"/>
    </location>
</feature>
<dbReference type="InterPro" id="IPR007712">
    <property type="entry name" value="RelE/ParE_toxin"/>
</dbReference>
<dbReference type="Pfam" id="PF15738">
    <property type="entry name" value="YafQ_toxin"/>
    <property type="match status" value="1"/>
</dbReference>